<dbReference type="Proteomes" id="UP001056778">
    <property type="component" value="Chromosome 5"/>
</dbReference>
<organism evidence="1 2">
    <name type="scientific">Holotrichia oblita</name>
    <name type="common">Chafer beetle</name>
    <dbReference type="NCBI Taxonomy" id="644536"/>
    <lineage>
        <taxon>Eukaryota</taxon>
        <taxon>Metazoa</taxon>
        <taxon>Ecdysozoa</taxon>
        <taxon>Arthropoda</taxon>
        <taxon>Hexapoda</taxon>
        <taxon>Insecta</taxon>
        <taxon>Pterygota</taxon>
        <taxon>Neoptera</taxon>
        <taxon>Endopterygota</taxon>
        <taxon>Coleoptera</taxon>
        <taxon>Polyphaga</taxon>
        <taxon>Scarabaeiformia</taxon>
        <taxon>Scarabaeidae</taxon>
        <taxon>Melolonthinae</taxon>
        <taxon>Holotrichia</taxon>
    </lineage>
</organism>
<evidence type="ECO:0000313" key="2">
    <source>
        <dbReference type="Proteomes" id="UP001056778"/>
    </source>
</evidence>
<comment type="caution">
    <text evidence="1">The sequence shown here is derived from an EMBL/GenBank/DDBJ whole genome shotgun (WGS) entry which is preliminary data.</text>
</comment>
<gene>
    <name evidence="1" type="ORF">MML48_5g00016715</name>
</gene>
<keyword evidence="2" id="KW-1185">Reference proteome</keyword>
<sequence length="733" mass="84325">MQQITQDQIELPQELTVKPLALVGISGLDTLNNAVHKAVWDTFTSNRRVERAHVQFKLIDNAHEFPVVKPKRNSYEWYIPKGILKRNWMTKHLNEIPAIIAIFYDLDWNDTQWNEKVIECASRVQSMRAALDGRSTRVVVVLIQSSAMPAGEDMIASEKATALCASCELNAKSLLVLPHVDHLQGYAVRLENAFYDFAQNYYHVEARNIKSHREHLNKTTHQYLFVRHQFKMGFLNELKQDIHTAHKYNIFGDIFDEAVKLGLPAVQTQHPGLYYQQAAQYAILRRQSCKELCSNIKTYPTPDPLQGTNILEFYGQRPWRPGKLSAEPPNPQLEQNGIMALQFSEQHVNHSNAIITLYGLAITQYKAYRCPRTRRHLIVQMADEYFITKDYGKALTLLTHMLWDYRSEKWWNIISSILLKALKCAYLTANLQDYIILTMEALGGHISIDEEKKKKMYENLYNVLNRQLPEPESDLPPLCVQSAISQWQQILTSQSLQFSLEMGEMVSSIDCRARFVKTEYEADENVSVEIYLKSLCLFPMHFLRISVTINMAGLNSEYVVDSGNVNHIVLNSNEIKWFRVTFRPDPINVDKEIQINGIQLQIGNNANNCIINLKFSGQGNNLNKTFAELQHFRNNHRNMPDFDNITTQLTTNIVPRHSKLDLLFQHANPALLDEWYEINVNIKNNENRNIRDIRFEVSLVDDDGIDSIPGGQLRMAVGHISATVYSTASEKYP</sequence>
<dbReference type="EMBL" id="CM043019">
    <property type="protein sequence ID" value="KAI4461549.1"/>
    <property type="molecule type" value="Genomic_DNA"/>
</dbReference>
<proteinExistence type="predicted"/>
<name>A0ACB9T416_HOLOL</name>
<accession>A0ACB9T416</accession>
<evidence type="ECO:0000313" key="1">
    <source>
        <dbReference type="EMBL" id="KAI4461549.1"/>
    </source>
</evidence>
<reference evidence="1" key="1">
    <citation type="submission" date="2022-04" db="EMBL/GenBank/DDBJ databases">
        <title>Chromosome-scale genome assembly of Holotrichia oblita Faldermann.</title>
        <authorList>
            <person name="Rongchong L."/>
        </authorList>
    </citation>
    <scope>NUCLEOTIDE SEQUENCE</scope>
    <source>
        <strain evidence="1">81SQS9</strain>
    </source>
</reference>
<protein>
    <submittedName>
        <fullName evidence="1">Uncharacterized protein</fullName>
    </submittedName>
</protein>